<organism evidence="15 16">
    <name type="scientific">Enterococcus rivorum</name>
    <dbReference type="NCBI Taxonomy" id="762845"/>
    <lineage>
        <taxon>Bacteria</taxon>
        <taxon>Bacillati</taxon>
        <taxon>Bacillota</taxon>
        <taxon>Bacilli</taxon>
        <taxon>Lactobacillales</taxon>
        <taxon>Enterococcaceae</taxon>
        <taxon>Enterococcus</taxon>
    </lineage>
</organism>
<protein>
    <recommendedName>
        <fullName evidence="12">UvrABC system protein A</fullName>
    </recommendedName>
    <alternativeName>
        <fullName evidence="13">Excinuclease ABC subunit A</fullName>
    </alternativeName>
</protein>
<evidence type="ECO:0000256" key="6">
    <source>
        <dbReference type="ARBA" id="ARBA00022769"/>
    </source>
</evidence>
<evidence type="ECO:0000256" key="9">
    <source>
        <dbReference type="ARBA" id="ARBA00023125"/>
    </source>
</evidence>
<dbReference type="AlphaFoldDB" id="A0A1E5KWE7"/>
<dbReference type="PANTHER" id="PTHR43152">
    <property type="entry name" value="UVRABC SYSTEM PROTEIN A"/>
    <property type="match status" value="1"/>
</dbReference>
<evidence type="ECO:0000313" key="16">
    <source>
        <dbReference type="Proteomes" id="UP000095256"/>
    </source>
</evidence>
<evidence type="ECO:0000256" key="8">
    <source>
        <dbReference type="ARBA" id="ARBA00022881"/>
    </source>
</evidence>
<dbReference type="Gene3D" id="3.40.50.300">
    <property type="entry name" value="P-loop containing nucleotide triphosphate hydrolases"/>
    <property type="match status" value="1"/>
</dbReference>
<keyword evidence="9" id="KW-0238">DNA-binding</keyword>
<dbReference type="OrthoDB" id="9809851at2"/>
<comment type="subcellular location">
    <subcellularLocation>
        <location evidence="1">Cytoplasm</location>
    </subcellularLocation>
</comment>
<name>A0A1E5KWE7_9ENTE</name>
<evidence type="ECO:0000256" key="14">
    <source>
        <dbReference type="SAM" id="Phobius"/>
    </source>
</evidence>
<evidence type="ECO:0000256" key="3">
    <source>
        <dbReference type="ARBA" id="ARBA00022737"/>
    </source>
</evidence>
<evidence type="ECO:0000256" key="5">
    <source>
        <dbReference type="ARBA" id="ARBA00022763"/>
    </source>
</evidence>
<evidence type="ECO:0000256" key="11">
    <source>
        <dbReference type="ARBA" id="ARBA00038000"/>
    </source>
</evidence>
<proteinExistence type="inferred from homology"/>
<evidence type="ECO:0000256" key="2">
    <source>
        <dbReference type="ARBA" id="ARBA00022490"/>
    </source>
</evidence>
<keyword evidence="8" id="KW-0267">Excision nuclease</keyword>
<dbReference type="STRING" id="762845.BCR26_14050"/>
<reference evidence="15 16" key="1">
    <citation type="submission" date="2016-09" db="EMBL/GenBank/DDBJ databases">
        <authorList>
            <person name="Capua I."/>
            <person name="De Benedictis P."/>
            <person name="Joannis T."/>
            <person name="Lombin L.H."/>
            <person name="Cattoli G."/>
        </authorList>
    </citation>
    <scope>NUCLEOTIDE SEQUENCE [LARGE SCALE GENOMIC DNA]</scope>
    <source>
        <strain evidence="15 16">LMG 25899</strain>
    </source>
</reference>
<comment type="similarity">
    <text evidence="11">Belongs to the ABC transporter superfamily. UvrA family.</text>
</comment>
<dbReference type="GO" id="GO:0004518">
    <property type="term" value="F:nuclease activity"/>
    <property type="evidence" value="ECO:0007669"/>
    <property type="project" value="UniProtKB-KW"/>
</dbReference>
<dbReference type="GO" id="GO:0005737">
    <property type="term" value="C:cytoplasm"/>
    <property type="evidence" value="ECO:0007669"/>
    <property type="project" value="UniProtKB-SubCell"/>
</dbReference>
<dbReference type="GO" id="GO:0006281">
    <property type="term" value="P:DNA repair"/>
    <property type="evidence" value="ECO:0007669"/>
    <property type="project" value="UniProtKB-KW"/>
</dbReference>
<keyword evidence="16" id="KW-1185">Reference proteome</keyword>
<feature type="transmembrane region" description="Helical" evidence="14">
    <location>
        <begin position="12"/>
        <end position="31"/>
    </location>
</feature>
<accession>A0A1E5KWE7</accession>
<evidence type="ECO:0000256" key="10">
    <source>
        <dbReference type="ARBA" id="ARBA00023204"/>
    </source>
</evidence>
<keyword evidence="14" id="KW-0812">Transmembrane</keyword>
<keyword evidence="3" id="KW-0677">Repeat</keyword>
<evidence type="ECO:0000256" key="13">
    <source>
        <dbReference type="ARBA" id="ARBA00042156"/>
    </source>
</evidence>
<keyword evidence="7" id="KW-0067">ATP-binding</keyword>
<dbReference type="PANTHER" id="PTHR43152:SF3">
    <property type="entry name" value="UVRABC SYSTEM PROTEIN A"/>
    <property type="match status" value="1"/>
</dbReference>
<comment type="caution">
    <text evidence="15">The sequence shown here is derived from an EMBL/GenBank/DDBJ whole genome shotgun (WGS) entry which is preliminary data.</text>
</comment>
<keyword evidence="6" id="KW-0228">DNA excision</keyword>
<dbReference type="GO" id="GO:0005524">
    <property type="term" value="F:ATP binding"/>
    <property type="evidence" value="ECO:0007669"/>
    <property type="project" value="UniProtKB-KW"/>
</dbReference>
<keyword evidence="4" id="KW-0547">Nucleotide-binding</keyword>
<evidence type="ECO:0000313" key="15">
    <source>
        <dbReference type="EMBL" id="OEH82190.1"/>
    </source>
</evidence>
<dbReference type="EMBL" id="MIEK01000026">
    <property type="protein sequence ID" value="OEH82190.1"/>
    <property type="molecule type" value="Genomic_DNA"/>
</dbReference>
<keyword evidence="2" id="KW-0963">Cytoplasm</keyword>
<keyword evidence="14" id="KW-0472">Membrane</keyword>
<dbReference type="SUPFAM" id="SSF52540">
    <property type="entry name" value="P-loop containing nucleoside triphosphate hydrolases"/>
    <property type="match status" value="1"/>
</dbReference>
<evidence type="ECO:0000256" key="7">
    <source>
        <dbReference type="ARBA" id="ARBA00022840"/>
    </source>
</evidence>
<evidence type="ECO:0000256" key="12">
    <source>
        <dbReference type="ARBA" id="ARBA00039316"/>
    </source>
</evidence>
<dbReference type="Proteomes" id="UP000095256">
    <property type="component" value="Unassembled WGS sequence"/>
</dbReference>
<gene>
    <name evidence="15" type="ORF">BCR26_14050</name>
</gene>
<keyword evidence="14" id="KW-1133">Transmembrane helix</keyword>
<dbReference type="InterPro" id="IPR027417">
    <property type="entry name" value="P-loop_NTPase"/>
</dbReference>
<dbReference type="GO" id="GO:0003677">
    <property type="term" value="F:DNA binding"/>
    <property type="evidence" value="ECO:0007669"/>
    <property type="project" value="UniProtKB-KW"/>
</dbReference>
<evidence type="ECO:0000256" key="1">
    <source>
        <dbReference type="ARBA" id="ARBA00004496"/>
    </source>
</evidence>
<evidence type="ECO:0000256" key="4">
    <source>
        <dbReference type="ARBA" id="ARBA00022741"/>
    </source>
</evidence>
<sequence>MKEKRNNRLYYLMNLQLVYISMMFLKVINILKRLVKKGNSVFVIEHNLNVISQADYIIDMGIQGGKYRGNIIAEGTPRKVIESKDSLTASVLREYL</sequence>
<keyword evidence="5" id="KW-0227">DNA damage</keyword>
<keyword evidence="10" id="KW-0234">DNA repair</keyword>
<dbReference type="RefSeq" id="WP_069698841.1">
    <property type="nucleotide sequence ID" value="NZ_JAGGMA010000014.1"/>
</dbReference>